<dbReference type="Proteomes" id="UP001275440">
    <property type="component" value="Unassembled WGS sequence"/>
</dbReference>
<gene>
    <name evidence="8" type="ORF">F8M49_24565</name>
</gene>
<dbReference type="PANTHER" id="PTHR30385:SF4">
    <property type="entry name" value="RNA POLYMERASE SIGMA-E FACTOR"/>
    <property type="match status" value="1"/>
</dbReference>
<dbReference type="SUPFAM" id="SSF88946">
    <property type="entry name" value="Sigma2 domain of RNA polymerase sigma factors"/>
    <property type="match status" value="1"/>
</dbReference>
<dbReference type="RefSeq" id="WP_371305346.1">
    <property type="nucleotide sequence ID" value="NZ_JAWKJJ010000001.1"/>
</dbReference>
<organism evidence="8 9">
    <name type="scientific">Rhodococcus zopfii</name>
    <dbReference type="NCBI Taxonomy" id="43772"/>
    <lineage>
        <taxon>Bacteria</taxon>
        <taxon>Bacillati</taxon>
        <taxon>Actinomycetota</taxon>
        <taxon>Actinomycetes</taxon>
        <taxon>Mycobacteriales</taxon>
        <taxon>Nocardiaceae</taxon>
        <taxon>Rhodococcus</taxon>
    </lineage>
</organism>
<feature type="domain" description="RNA polymerase sigma-70 region 3" evidence="5">
    <location>
        <begin position="131"/>
        <end position="198"/>
    </location>
</feature>
<dbReference type="CDD" id="cd06171">
    <property type="entry name" value="Sigma70_r4"/>
    <property type="match status" value="1"/>
</dbReference>
<dbReference type="InterPro" id="IPR013325">
    <property type="entry name" value="RNA_pol_sigma_r2"/>
</dbReference>
<evidence type="ECO:0000313" key="9">
    <source>
        <dbReference type="Proteomes" id="UP001275440"/>
    </source>
</evidence>
<dbReference type="SUPFAM" id="SSF88659">
    <property type="entry name" value="Sigma3 and sigma4 domains of RNA polymerase sigma factors"/>
    <property type="match status" value="2"/>
</dbReference>
<dbReference type="InterPro" id="IPR007627">
    <property type="entry name" value="RNA_pol_sigma70_r2"/>
</dbReference>
<dbReference type="Pfam" id="PF04542">
    <property type="entry name" value="Sigma70_r2"/>
    <property type="match status" value="1"/>
</dbReference>
<dbReference type="Gene3D" id="1.20.120.1810">
    <property type="match status" value="1"/>
</dbReference>
<proteinExistence type="predicted"/>
<dbReference type="NCBIfam" id="TIGR02980">
    <property type="entry name" value="SigBFG"/>
    <property type="match status" value="1"/>
</dbReference>
<evidence type="ECO:0000256" key="4">
    <source>
        <dbReference type="ARBA" id="ARBA00023163"/>
    </source>
</evidence>
<evidence type="ECO:0000313" key="8">
    <source>
        <dbReference type="EMBL" id="MDV2477763.1"/>
    </source>
</evidence>
<dbReference type="Pfam" id="PF04539">
    <property type="entry name" value="Sigma70_r3"/>
    <property type="match status" value="1"/>
</dbReference>
<evidence type="ECO:0000259" key="5">
    <source>
        <dbReference type="Pfam" id="PF04539"/>
    </source>
</evidence>
<keyword evidence="9" id="KW-1185">Reference proteome</keyword>
<protein>
    <submittedName>
        <fullName evidence="8">SigB/SigF/SigG family RNA polymerase sigma factor</fullName>
    </submittedName>
</protein>
<feature type="domain" description="RNA polymerase sigma-70 region 2" evidence="6">
    <location>
        <begin position="51"/>
        <end position="119"/>
    </location>
</feature>
<dbReference type="PANTHER" id="PTHR30385">
    <property type="entry name" value="SIGMA FACTOR F FLAGELLAR"/>
    <property type="match status" value="1"/>
</dbReference>
<comment type="caution">
    <text evidence="8">The sequence shown here is derived from an EMBL/GenBank/DDBJ whole genome shotgun (WGS) entry which is preliminary data.</text>
</comment>
<reference evidence="8 9" key="1">
    <citation type="submission" date="2019-10" db="EMBL/GenBank/DDBJ databases">
        <title>Draft Genome Assembly of Rhodococcus zopfii DSM44189.</title>
        <authorList>
            <person name="Sutton J.M."/>
            <person name="Akob D.M."/>
            <person name="Bushman T.J."/>
        </authorList>
    </citation>
    <scope>NUCLEOTIDE SEQUENCE [LARGE SCALE GENOMIC DNA]</scope>
    <source>
        <strain evidence="8 9">DSM 44189</strain>
    </source>
</reference>
<dbReference type="InterPro" id="IPR014284">
    <property type="entry name" value="RNA_pol_sigma-70_dom"/>
</dbReference>
<dbReference type="InterPro" id="IPR000943">
    <property type="entry name" value="RNA_pol_sigma70"/>
</dbReference>
<evidence type="ECO:0000259" key="7">
    <source>
        <dbReference type="Pfam" id="PF04545"/>
    </source>
</evidence>
<dbReference type="InterPro" id="IPR007630">
    <property type="entry name" value="RNA_pol_sigma70_r4"/>
</dbReference>
<name>A0ABU3WUT0_9NOCA</name>
<dbReference type="EMBL" id="WBMO01000005">
    <property type="protein sequence ID" value="MDV2477763.1"/>
    <property type="molecule type" value="Genomic_DNA"/>
</dbReference>
<keyword evidence="3" id="KW-0238">DNA-binding</keyword>
<dbReference type="NCBIfam" id="TIGR02937">
    <property type="entry name" value="sigma70-ECF"/>
    <property type="match status" value="1"/>
</dbReference>
<keyword evidence="2" id="KW-0731">Sigma factor</keyword>
<dbReference type="InterPro" id="IPR014322">
    <property type="entry name" value="RNA_pol_sigma-B/F/G"/>
</dbReference>
<evidence type="ECO:0000259" key="6">
    <source>
        <dbReference type="Pfam" id="PF04542"/>
    </source>
</evidence>
<dbReference type="Gene3D" id="1.20.140.160">
    <property type="match status" value="1"/>
</dbReference>
<evidence type="ECO:0000256" key="2">
    <source>
        <dbReference type="ARBA" id="ARBA00023082"/>
    </source>
</evidence>
<dbReference type="PRINTS" id="PR00046">
    <property type="entry name" value="SIGMA70FCT"/>
</dbReference>
<keyword evidence="4" id="KW-0804">Transcription</keyword>
<dbReference type="InterPro" id="IPR007624">
    <property type="entry name" value="RNA_pol_sigma70_r3"/>
</dbReference>
<evidence type="ECO:0000256" key="3">
    <source>
        <dbReference type="ARBA" id="ARBA00023125"/>
    </source>
</evidence>
<dbReference type="Pfam" id="PF04545">
    <property type="entry name" value="Sigma70_r4"/>
    <property type="match status" value="1"/>
</dbReference>
<evidence type="ECO:0000256" key="1">
    <source>
        <dbReference type="ARBA" id="ARBA00023015"/>
    </source>
</evidence>
<feature type="domain" description="RNA polymerase sigma-70 region 4" evidence="7">
    <location>
        <begin position="218"/>
        <end position="266"/>
    </location>
</feature>
<keyword evidence="1" id="KW-0805">Transcription regulation</keyword>
<dbReference type="InterPro" id="IPR013324">
    <property type="entry name" value="RNA_pol_sigma_r3/r4-like"/>
</dbReference>
<sequence length="272" mass="29876">MTVAEIDSQSVGRGPASTRRIDEEHLAELFDAFRGCSAGSDQAVALHEQIVTAAMPLAQNIAQRFAGRGEDMDDLNQVACVGLLQAIDRFDAEKGRGFVAYAVPTVMGEIRRYFRDHAWSTRVPRRLKDLTVAVNRVTDDLAQRLGRSPTAAEIAAEIGAEPGEVIEALAARSAYQPASLDTPLDLAGEGSGATLADTLGEEDGELAKSERYLLLRPLLERVPERERHILMLRFFEEKSQSEIAREIGVSQVHVSRLLARTLAELRSRLIDE</sequence>
<accession>A0ABU3WUT0</accession>